<evidence type="ECO:0000313" key="1">
    <source>
        <dbReference type="EMBL" id="KAG5458074.1"/>
    </source>
</evidence>
<accession>A0A8H7ZRV4</accession>
<evidence type="ECO:0000313" key="2">
    <source>
        <dbReference type="Proteomes" id="UP000673691"/>
    </source>
</evidence>
<name>A0A8H7ZRV4_9FUNG</name>
<gene>
    <name evidence="1" type="ORF">BJ554DRAFT_1779</name>
</gene>
<proteinExistence type="predicted"/>
<dbReference type="EMBL" id="JAEFCI010009019">
    <property type="protein sequence ID" value="KAG5458074.1"/>
    <property type="molecule type" value="Genomic_DNA"/>
</dbReference>
<keyword evidence="2" id="KW-1185">Reference proteome</keyword>
<protein>
    <submittedName>
        <fullName evidence="1">Uncharacterized protein</fullName>
    </submittedName>
</protein>
<dbReference type="AlphaFoldDB" id="A0A8H7ZRV4"/>
<dbReference type="Proteomes" id="UP000673691">
    <property type="component" value="Unassembled WGS sequence"/>
</dbReference>
<sequence length="261" mass="28324">MPAGSAAPALAALVGPPRRQPRAGSGMPRLVRVFAAGLCCAVAVAVAVPVRPRTGPSPSGLLPAGVSVLEFLPSDSQLGGERVREVELFSQVFDAVVAETEGDIPDAAFDRYVQTVRKLMPVVPPAADQAAWWGTPSVSHPALDGRVYEQYEQYSKKPEFLRAFRADRSSEQSLLVQQRAVDAVSLNLQPDESQQAVERSMLSHISRDLGTDRFFLKDIISEWKKLVANGSPDEIFLRKRINSNKSVGRKAVGTRGLRGDH</sequence>
<organism evidence="1 2">
    <name type="scientific">Olpidium bornovanus</name>
    <dbReference type="NCBI Taxonomy" id="278681"/>
    <lineage>
        <taxon>Eukaryota</taxon>
        <taxon>Fungi</taxon>
        <taxon>Fungi incertae sedis</taxon>
        <taxon>Olpidiomycota</taxon>
        <taxon>Olpidiomycotina</taxon>
        <taxon>Olpidiomycetes</taxon>
        <taxon>Olpidiales</taxon>
        <taxon>Olpidiaceae</taxon>
        <taxon>Olpidium</taxon>
    </lineage>
</organism>
<reference evidence="1 2" key="1">
    <citation type="journal article" name="Sci. Rep.">
        <title>Genome-scale phylogenetic analyses confirm Olpidium as the closest living zoosporic fungus to the non-flagellated, terrestrial fungi.</title>
        <authorList>
            <person name="Chang Y."/>
            <person name="Rochon D."/>
            <person name="Sekimoto S."/>
            <person name="Wang Y."/>
            <person name="Chovatia M."/>
            <person name="Sandor L."/>
            <person name="Salamov A."/>
            <person name="Grigoriev I.V."/>
            <person name="Stajich J.E."/>
            <person name="Spatafora J.W."/>
        </authorList>
    </citation>
    <scope>NUCLEOTIDE SEQUENCE [LARGE SCALE GENOMIC DNA]</scope>
    <source>
        <strain evidence="1">S191</strain>
    </source>
</reference>
<comment type="caution">
    <text evidence="1">The sequence shown here is derived from an EMBL/GenBank/DDBJ whole genome shotgun (WGS) entry which is preliminary data.</text>
</comment>